<sequence length="87" mass="8891">MKVRRLAGVAFGYVLLAVAVLVRANAVRIAALGVLPLVAVTDAVFFAMANLGAAVVAGVGGAVVLQRVRRIGAGYGVDFDWGRVLGP</sequence>
<protein>
    <submittedName>
        <fullName evidence="2">Uncharacterized protein</fullName>
    </submittedName>
</protein>
<evidence type="ECO:0000256" key="1">
    <source>
        <dbReference type="SAM" id="Phobius"/>
    </source>
</evidence>
<dbReference type="EMBL" id="JBHTAG010000003">
    <property type="protein sequence ID" value="MFC7098487.1"/>
    <property type="molecule type" value="Genomic_DNA"/>
</dbReference>
<dbReference type="AlphaFoldDB" id="A0ABD5X4H3"/>
<evidence type="ECO:0000313" key="2">
    <source>
        <dbReference type="EMBL" id="MFC7098487.1"/>
    </source>
</evidence>
<comment type="caution">
    <text evidence="2">The sequence shown here is derived from an EMBL/GenBank/DDBJ whole genome shotgun (WGS) entry which is preliminary data.</text>
</comment>
<dbReference type="Proteomes" id="UP001596388">
    <property type="component" value="Unassembled WGS sequence"/>
</dbReference>
<evidence type="ECO:0000313" key="3">
    <source>
        <dbReference type="Proteomes" id="UP001596388"/>
    </source>
</evidence>
<reference evidence="2 3" key="1">
    <citation type="journal article" date="2019" name="Int. J. Syst. Evol. Microbiol.">
        <title>The Global Catalogue of Microorganisms (GCM) 10K type strain sequencing project: providing services to taxonomists for standard genome sequencing and annotation.</title>
        <authorList>
            <consortium name="The Broad Institute Genomics Platform"/>
            <consortium name="The Broad Institute Genome Sequencing Center for Infectious Disease"/>
            <person name="Wu L."/>
            <person name="Ma J."/>
        </authorList>
    </citation>
    <scope>NUCLEOTIDE SEQUENCE [LARGE SCALE GENOMIC DNA]</scope>
    <source>
        <strain evidence="2 3">DT55</strain>
    </source>
</reference>
<proteinExistence type="predicted"/>
<dbReference type="GeneID" id="79270585"/>
<feature type="transmembrane region" description="Helical" evidence="1">
    <location>
        <begin position="42"/>
        <end position="65"/>
    </location>
</feature>
<keyword evidence="1" id="KW-0472">Membrane</keyword>
<keyword evidence="1" id="KW-0812">Transmembrane</keyword>
<gene>
    <name evidence="2" type="ORF">ACFQKD_14350</name>
</gene>
<organism evidence="2 3">
    <name type="scientific">Halobaculum marinum</name>
    <dbReference type="NCBI Taxonomy" id="3031996"/>
    <lineage>
        <taxon>Archaea</taxon>
        <taxon>Methanobacteriati</taxon>
        <taxon>Methanobacteriota</taxon>
        <taxon>Stenosarchaea group</taxon>
        <taxon>Halobacteria</taxon>
        <taxon>Halobacteriales</taxon>
        <taxon>Haloferacaceae</taxon>
        <taxon>Halobaculum</taxon>
    </lineage>
</organism>
<keyword evidence="1" id="KW-1133">Transmembrane helix</keyword>
<dbReference type="RefSeq" id="WP_276236980.1">
    <property type="nucleotide sequence ID" value="NZ_CP119989.1"/>
</dbReference>
<accession>A0ABD5X4H3</accession>
<keyword evidence="3" id="KW-1185">Reference proteome</keyword>
<name>A0ABD5X4H3_9EURY</name>